<accession>A0A8K0PHK7</accession>
<dbReference type="PROSITE" id="PS51044">
    <property type="entry name" value="ZF_SP_RING"/>
    <property type="match status" value="1"/>
</dbReference>
<evidence type="ECO:0000259" key="6">
    <source>
        <dbReference type="PROSITE" id="PS51044"/>
    </source>
</evidence>
<dbReference type="PANTHER" id="PTHR10782:SF4">
    <property type="entry name" value="TONALLI, ISOFORM E"/>
    <property type="match status" value="1"/>
</dbReference>
<dbReference type="OrthoDB" id="27975at2759"/>
<dbReference type="GO" id="GO:0016925">
    <property type="term" value="P:protein sumoylation"/>
    <property type="evidence" value="ECO:0007669"/>
    <property type="project" value="TreeGrafter"/>
</dbReference>
<protein>
    <recommendedName>
        <fullName evidence="6">SP-RING-type domain-containing protein</fullName>
    </recommendedName>
</protein>
<dbReference type="Proteomes" id="UP000809789">
    <property type="component" value="Unassembled WGS sequence"/>
</dbReference>
<dbReference type="GO" id="GO:0000785">
    <property type="term" value="C:chromatin"/>
    <property type="evidence" value="ECO:0007669"/>
    <property type="project" value="TreeGrafter"/>
</dbReference>
<dbReference type="AlphaFoldDB" id="A0A8K0PHK7"/>
<name>A0A8K0PHK7_9PEZI</name>
<dbReference type="InterPro" id="IPR004181">
    <property type="entry name" value="Znf_MIZ"/>
</dbReference>
<keyword evidence="2 4" id="KW-0863">Zinc-finger</keyword>
<feature type="region of interest" description="Disordered" evidence="5">
    <location>
        <begin position="768"/>
        <end position="792"/>
    </location>
</feature>
<keyword evidence="3" id="KW-0862">Zinc</keyword>
<dbReference type="PANTHER" id="PTHR10782">
    <property type="entry name" value="ZINC FINGER MIZ DOMAIN-CONTAINING PROTEIN"/>
    <property type="match status" value="1"/>
</dbReference>
<evidence type="ECO:0000256" key="5">
    <source>
        <dbReference type="SAM" id="MobiDB-lite"/>
    </source>
</evidence>
<evidence type="ECO:0000313" key="7">
    <source>
        <dbReference type="EMBL" id="KAG8630151.1"/>
    </source>
</evidence>
<evidence type="ECO:0000313" key="8">
    <source>
        <dbReference type="Proteomes" id="UP000809789"/>
    </source>
</evidence>
<feature type="domain" description="SP-RING-type" evidence="6">
    <location>
        <begin position="659"/>
        <end position="749"/>
    </location>
</feature>
<keyword evidence="1" id="KW-0479">Metal-binding</keyword>
<evidence type="ECO:0000256" key="3">
    <source>
        <dbReference type="ARBA" id="ARBA00022833"/>
    </source>
</evidence>
<dbReference type="GO" id="GO:0061665">
    <property type="term" value="F:SUMO ligase activity"/>
    <property type="evidence" value="ECO:0007669"/>
    <property type="project" value="TreeGrafter"/>
</dbReference>
<gene>
    <name evidence="7" type="ORF">KVT40_001770</name>
</gene>
<keyword evidence="8" id="KW-1185">Reference proteome</keyword>
<dbReference type="EMBL" id="JAESVG020000002">
    <property type="protein sequence ID" value="KAG8630151.1"/>
    <property type="molecule type" value="Genomic_DNA"/>
</dbReference>
<evidence type="ECO:0000256" key="2">
    <source>
        <dbReference type="ARBA" id="ARBA00022771"/>
    </source>
</evidence>
<feature type="region of interest" description="Disordered" evidence="5">
    <location>
        <begin position="36"/>
        <end position="78"/>
    </location>
</feature>
<reference evidence="7" key="1">
    <citation type="submission" date="2021-07" db="EMBL/GenBank/DDBJ databases">
        <title>Elsinoe batatas strain:CRI-CJ2 Genome sequencing and assembly.</title>
        <authorList>
            <person name="Huang L."/>
        </authorList>
    </citation>
    <scope>NUCLEOTIDE SEQUENCE</scope>
    <source>
        <strain evidence="7">CRI-CJ2</strain>
    </source>
</reference>
<proteinExistence type="predicted"/>
<feature type="compositionally biased region" description="Basic and acidic residues" evidence="5">
    <location>
        <begin position="768"/>
        <end position="782"/>
    </location>
</feature>
<sequence length="792" mass="88087">MAVSKRLVPTSNEVARANVMTRHALGALLHQRPWMTGGSLAQPAPPTGAAETTVRRSPRRRDRPSSNTSGVLDHALSQPMDNTLDEIPLQRVTPPVTSQHAVADDQLDVNTVIHPVEQGTPVTAGYDSFSGQEDLPMRHDEPVEQANGGIVRPSYRETHMSESSPPRDARVSLLKDLAADSVPAAGSIISSKRWIPPSLRRSQVGIVEEVKMTIASDGIVDLKDVDSPDGHRLALIEEAVHFQDYYFLILIQAVCQVAKQSEGSPTRFHTSISRLGAFSLGSEDLTPKLDEFCRNFPIHGGLEVSTKVDSTDAPLRSVDSWSKIRHHIEECADRLHSSWQYFILSCIGLKVLPLAQDLARNFRITSRLLQRAMFGEIMRNMEVSDVVSEEAKSVFVHSQDRLHSHRPLNGKEACDAYLRIHNLLLHNDARASSTFLIDNNKFSAITPHIFDKHGKSRYRPGSFRPNAMAPIFVKSPDVALFVSSIRLGPVHLPSKPAKQTFSFFVPEEEFLSLAEKKNPKGEGHRHQLHFTGRSCSFRLRMCEALGDQAFTTSTWLSQPSISPTWAYVSINDHMLELPHTKKEKVRPFDLTEVIHPGFNTVVFHLNLESTLREPLHVAFAVEVLSAVPIEAVIAGCAGKQVISASNIITGIQRRLKPAEDDELVMVDPKISIALTDPFSNSKIFDLPARSKNCKHDQPFDLRTFLESRLSHGDFGIAEQMKCPICGVDARPGELVLDGFLMEVRKELEASGKLDTRAITVDDRGDWKIKESEESKEGSRHQSEPVIMEIDDD</sequence>
<evidence type="ECO:0000256" key="1">
    <source>
        <dbReference type="ARBA" id="ARBA00022723"/>
    </source>
</evidence>
<evidence type="ECO:0000256" key="4">
    <source>
        <dbReference type="PROSITE-ProRule" id="PRU00452"/>
    </source>
</evidence>
<dbReference type="GO" id="GO:0008270">
    <property type="term" value="F:zinc ion binding"/>
    <property type="evidence" value="ECO:0007669"/>
    <property type="project" value="UniProtKB-KW"/>
</dbReference>
<dbReference type="Gene3D" id="3.30.40.10">
    <property type="entry name" value="Zinc/RING finger domain, C3HC4 (zinc finger)"/>
    <property type="match status" value="1"/>
</dbReference>
<dbReference type="InterPro" id="IPR013083">
    <property type="entry name" value="Znf_RING/FYVE/PHD"/>
</dbReference>
<comment type="caution">
    <text evidence="7">The sequence shown here is derived from an EMBL/GenBank/DDBJ whole genome shotgun (WGS) entry which is preliminary data.</text>
</comment>
<organism evidence="7 8">
    <name type="scientific">Elsinoe batatas</name>
    <dbReference type="NCBI Taxonomy" id="2601811"/>
    <lineage>
        <taxon>Eukaryota</taxon>
        <taxon>Fungi</taxon>
        <taxon>Dikarya</taxon>
        <taxon>Ascomycota</taxon>
        <taxon>Pezizomycotina</taxon>
        <taxon>Dothideomycetes</taxon>
        <taxon>Dothideomycetidae</taxon>
        <taxon>Myriangiales</taxon>
        <taxon>Elsinoaceae</taxon>
        <taxon>Elsinoe</taxon>
    </lineage>
</organism>